<feature type="compositionally biased region" description="Low complexity" evidence="12">
    <location>
        <begin position="57"/>
        <end position="69"/>
    </location>
</feature>
<keyword evidence="15" id="KW-1185">Reference proteome</keyword>
<evidence type="ECO:0000256" key="12">
    <source>
        <dbReference type="SAM" id="MobiDB-lite"/>
    </source>
</evidence>
<dbReference type="GO" id="GO:0051539">
    <property type="term" value="F:4 iron, 4 sulfur cluster binding"/>
    <property type="evidence" value="ECO:0007669"/>
    <property type="project" value="UniProtKB-KW"/>
</dbReference>
<name>A0A0U3NX34_9HYPH</name>
<evidence type="ECO:0000256" key="9">
    <source>
        <dbReference type="ARBA" id="ARBA00023004"/>
    </source>
</evidence>
<keyword evidence="8" id="KW-0378">Hydrolase</keyword>
<reference evidence="14 15" key="1">
    <citation type="submission" date="2015-10" db="EMBL/GenBank/DDBJ databases">
        <title>The world's first case of liver abscess caused by Pannonibacter phragmitetus.</title>
        <authorList>
            <person name="Ming D."/>
            <person name="Wang M."/>
            <person name="Zhou Y."/>
            <person name="Jiang T."/>
            <person name="Hu S."/>
        </authorList>
    </citation>
    <scope>NUCLEOTIDE SEQUENCE [LARGE SCALE GENOMIC DNA]</scope>
    <source>
        <strain evidence="14 15">31801</strain>
    </source>
</reference>
<dbReference type="SMART" id="SM00987">
    <property type="entry name" value="UreE_C"/>
    <property type="match status" value="1"/>
</dbReference>
<dbReference type="Gene3D" id="3.40.470.10">
    <property type="entry name" value="Uracil-DNA glycosylase-like domain"/>
    <property type="match status" value="1"/>
</dbReference>
<evidence type="ECO:0000256" key="11">
    <source>
        <dbReference type="ARBA" id="ARBA00023204"/>
    </source>
</evidence>
<organism evidence="14 15">
    <name type="scientific">Pannonibacter phragmitetus</name>
    <dbReference type="NCBI Taxonomy" id="121719"/>
    <lineage>
        <taxon>Bacteria</taxon>
        <taxon>Pseudomonadati</taxon>
        <taxon>Pseudomonadota</taxon>
        <taxon>Alphaproteobacteria</taxon>
        <taxon>Hyphomicrobiales</taxon>
        <taxon>Stappiaceae</taxon>
        <taxon>Pannonibacter</taxon>
    </lineage>
</organism>
<dbReference type="eggNOG" id="COG1573">
    <property type="taxonomic scope" value="Bacteria"/>
</dbReference>
<keyword evidence="6" id="KW-0479">Metal-binding</keyword>
<evidence type="ECO:0000256" key="2">
    <source>
        <dbReference type="ARBA" id="ARBA00006521"/>
    </source>
</evidence>
<dbReference type="GO" id="GO:0046872">
    <property type="term" value="F:metal ion binding"/>
    <property type="evidence" value="ECO:0007669"/>
    <property type="project" value="UniProtKB-KW"/>
</dbReference>
<evidence type="ECO:0000256" key="4">
    <source>
        <dbReference type="ARBA" id="ARBA00019403"/>
    </source>
</evidence>
<dbReference type="Proteomes" id="UP000064921">
    <property type="component" value="Chromosome"/>
</dbReference>
<keyword evidence="10" id="KW-0411">Iron-sulfur</keyword>
<keyword evidence="7" id="KW-0227">DNA damage</keyword>
<dbReference type="SMART" id="SM00986">
    <property type="entry name" value="UDG"/>
    <property type="match status" value="1"/>
</dbReference>
<comment type="similarity">
    <text evidence="2">Belongs to the uracil-DNA glycosylase (UDG) superfamily. Type 4 (UDGa) family.</text>
</comment>
<evidence type="ECO:0000313" key="15">
    <source>
        <dbReference type="Proteomes" id="UP000064921"/>
    </source>
</evidence>
<keyword evidence="11" id="KW-0234">DNA repair</keyword>
<evidence type="ECO:0000256" key="5">
    <source>
        <dbReference type="ARBA" id="ARBA00022485"/>
    </source>
</evidence>
<dbReference type="EC" id="3.2.2.27" evidence="3"/>
<dbReference type="InterPro" id="IPR005122">
    <property type="entry name" value="Uracil-DNA_glycosylase-like"/>
</dbReference>
<evidence type="ECO:0000256" key="7">
    <source>
        <dbReference type="ARBA" id="ARBA00022763"/>
    </source>
</evidence>
<dbReference type="Pfam" id="PF03167">
    <property type="entry name" value="UDG"/>
    <property type="match status" value="1"/>
</dbReference>
<dbReference type="STRING" id="121719.APZ00_00805"/>
<evidence type="ECO:0000256" key="3">
    <source>
        <dbReference type="ARBA" id="ARBA00012030"/>
    </source>
</evidence>
<evidence type="ECO:0000256" key="10">
    <source>
        <dbReference type="ARBA" id="ARBA00023014"/>
    </source>
</evidence>
<dbReference type="GO" id="GO:0006281">
    <property type="term" value="P:DNA repair"/>
    <property type="evidence" value="ECO:0007669"/>
    <property type="project" value="UniProtKB-KW"/>
</dbReference>
<dbReference type="InterPro" id="IPR051536">
    <property type="entry name" value="UDG_Type-4/5"/>
</dbReference>
<evidence type="ECO:0000259" key="13">
    <source>
        <dbReference type="SMART" id="SM00986"/>
    </source>
</evidence>
<keyword evidence="5" id="KW-0004">4Fe-4S</keyword>
<dbReference type="EMBL" id="CP013068">
    <property type="protein sequence ID" value="ALV25798.1"/>
    <property type="molecule type" value="Genomic_DNA"/>
</dbReference>
<dbReference type="KEGG" id="pphr:APZ00_00805"/>
<dbReference type="PANTHER" id="PTHR33693:SF1">
    <property type="entry name" value="TYPE-4 URACIL-DNA GLYCOSYLASE"/>
    <property type="match status" value="1"/>
</dbReference>
<sequence length="344" mass="36323">MITSFSASGLTARHIEALLDFLQGAGVDGWVEDDVIDRFAQSALEAEQAAMARQSRGAPGPQGMPAAPGRSFDAGPGMADPRGGGFSPQDYGQGPVQSRIAGQAAPPPLNLPSLNRNAAPEPQAQAPVSASTDPAVIPGEQAVKSAREAAKSAATLEDLQACLAAFNGCNLRLTAKSLVFADGNPSARVMLVGEAPGRDEDLSGVPFIGRSGQLLDRMLAAIGLDRSSVYIANVVPWRPPGNRTPTPQETEICRPFIARQIELANPDFLVFLGAASAKALTGNTDGIRRMRGRWMDYDAGGRKIRAIATYHPAYLLRSPLEKRLAWRDFLALRQALSSASDAIG</sequence>
<feature type="compositionally biased region" description="Low complexity" evidence="12">
    <location>
        <begin position="111"/>
        <end position="120"/>
    </location>
</feature>
<dbReference type="InterPro" id="IPR005273">
    <property type="entry name" value="Ura-DNA_glyco_family4"/>
</dbReference>
<protein>
    <recommendedName>
        <fullName evidence="4">Type-4 uracil-DNA glycosylase</fullName>
        <ecNumber evidence="3">3.2.2.27</ecNumber>
    </recommendedName>
</protein>
<dbReference type="PANTHER" id="PTHR33693">
    <property type="entry name" value="TYPE-5 URACIL-DNA GLYCOSYLASE"/>
    <property type="match status" value="1"/>
</dbReference>
<dbReference type="CDD" id="cd10030">
    <property type="entry name" value="UDG-F4_TTUDGA_SPO1dp_like"/>
    <property type="match status" value="1"/>
</dbReference>
<dbReference type="NCBIfam" id="TIGR00758">
    <property type="entry name" value="UDG_fam4"/>
    <property type="match status" value="1"/>
</dbReference>
<dbReference type="GO" id="GO:0004844">
    <property type="term" value="F:uracil DNA N-glycosylase activity"/>
    <property type="evidence" value="ECO:0007669"/>
    <property type="project" value="UniProtKB-EC"/>
</dbReference>
<evidence type="ECO:0000313" key="14">
    <source>
        <dbReference type="EMBL" id="ALV25798.1"/>
    </source>
</evidence>
<gene>
    <name evidence="14" type="ORF">APZ00_00805</name>
</gene>
<accession>A0A0U3NX34</accession>
<dbReference type="AlphaFoldDB" id="A0A0U3NX34"/>
<evidence type="ECO:0000256" key="8">
    <source>
        <dbReference type="ARBA" id="ARBA00022801"/>
    </source>
</evidence>
<feature type="region of interest" description="Disordered" evidence="12">
    <location>
        <begin position="50"/>
        <end position="133"/>
    </location>
</feature>
<keyword evidence="9" id="KW-0408">Iron</keyword>
<evidence type="ECO:0000256" key="6">
    <source>
        <dbReference type="ARBA" id="ARBA00022723"/>
    </source>
</evidence>
<evidence type="ECO:0000256" key="1">
    <source>
        <dbReference type="ARBA" id="ARBA00001400"/>
    </source>
</evidence>
<proteinExistence type="inferred from homology"/>
<comment type="catalytic activity">
    <reaction evidence="1">
        <text>Hydrolyzes single-stranded DNA or mismatched double-stranded DNA and polynucleotides, releasing free uracil.</text>
        <dbReference type="EC" id="3.2.2.27"/>
    </reaction>
</comment>
<dbReference type="InterPro" id="IPR036895">
    <property type="entry name" value="Uracil-DNA_glycosylase-like_sf"/>
</dbReference>
<dbReference type="SUPFAM" id="SSF52141">
    <property type="entry name" value="Uracil-DNA glycosylase-like"/>
    <property type="match status" value="1"/>
</dbReference>
<feature type="domain" description="Uracil-DNA glycosylase-like" evidence="13">
    <location>
        <begin position="180"/>
        <end position="330"/>
    </location>
</feature>
<dbReference type="RefSeq" id="WP_058897789.1">
    <property type="nucleotide sequence ID" value="NZ_CP013068.1"/>
</dbReference>